<dbReference type="InterPro" id="IPR002035">
    <property type="entry name" value="VWF_A"/>
</dbReference>
<dbReference type="RefSeq" id="WP_066980069.1">
    <property type="nucleotide sequence ID" value="NZ_LUUI01000089.1"/>
</dbReference>
<accession>A0A177NH33</accession>
<protein>
    <submittedName>
        <fullName evidence="3">BatB protein</fullName>
    </submittedName>
</protein>
<sequence>MITFQWPWLAFLLPIPFLLRWLLPAKPQSEQSALIVPFLDDFPSRQAQRISTQQRWPFRLAAFAWILLVIACTRPQWLGEPLELAVNGRDLMLAVDVSGSMDEKDFIINDQPYDRLTATKYVVSDFIRRRVGDRIGLILFGTQAYLHVPLTFDRKTVETLLNEAFIGITEDEPQTSIGDAIGLAVKRLQDEKNESRVLILLTDGANTAGELSPLKAAEIAAQHHLKIYTIGIGADEMLVRSLFGTRRVNPSADLDEKTLKAIADITGGRYFRARNTEELNQIYFILDQLEPVEKDKQFFRPKSDLFYWPLAISLALAGFLAASRLRWQ</sequence>
<dbReference type="InterPro" id="IPR036465">
    <property type="entry name" value="vWFA_dom_sf"/>
</dbReference>
<dbReference type="SMART" id="SM00327">
    <property type="entry name" value="VWA"/>
    <property type="match status" value="1"/>
</dbReference>
<dbReference type="OrthoDB" id="6206554at2"/>
<dbReference type="InterPro" id="IPR050768">
    <property type="entry name" value="UPF0353/GerABKA_families"/>
</dbReference>
<dbReference type="InterPro" id="IPR033881">
    <property type="entry name" value="vWA_BatA_type"/>
</dbReference>
<dbReference type="SUPFAM" id="SSF53300">
    <property type="entry name" value="vWA-like"/>
    <property type="match status" value="1"/>
</dbReference>
<feature type="transmembrane region" description="Helical" evidence="1">
    <location>
        <begin position="305"/>
        <end position="322"/>
    </location>
</feature>
<name>A0A177NH33_9GAMM</name>
<evidence type="ECO:0000256" key="1">
    <source>
        <dbReference type="SAM" id="Phobius"/>
    </source>
</evidence>
<dbReference type="EMBL" id="LUUI01000089">
    <property type="protein sequence ID" value="OAI17257.1"/>
    <property type="molecule type" value="Genomic_DNA"/>
</dbReference>
<keyword evidence="1" id="KW-0472">Membrane</keyword>
<evidence type="ECO:0000313" key="4">
    <source>
        <dbReference type="Proteomes" id="UP000078476"/>
    </source>
</evidence>
<dbReference type="Proteomes" id="UP000078476">
    <property type="component" value="Unassembled WGS sequence"/>
</dbReference>
<keyword evidence="1" id="KW-0812">Transmembrane</keyword>
<keyword evidence="1" id="KW-1133">Transmembrane helix</keyword>
<dbReference type="Pfam" id="PF00092">
    <property type="entry name" value="VWA"/>
    <property type="match status" value="1"/>
</dbReference>
<dbReference type="STRING" id="980561.A1359_06190"/>
<feature type="transmembrane region" description="Helical" evidence="1">
    <location>
        <begin position="6"/>
        <end position="23"/>
    </location>
</feature>
<feature type="domain" description="VWFA" evidence="2">
    <location>
        <begin position="90"/>
        <end position="289"/>
    </location>
</feature>
<gene>
    <name evidence="3" type="ORF">A1359_06190</name>
</gene>
<dbReference type="AlphaFoldDB" id="A0A177NH33"/>
<dbReference type="PROSITE" id="PS50234">
    <property type="entry name" value="VWFA"/>
    <property type="match status" value="1"/>
</dbReference>
<organism evidence="3 4">
    <name type="scientific">Methylomonas lenta</name>
    <dbReference type="NCBI Taxonomy" id="980561"/>
    <lineage>
        <taxon>Bacteria</taxon>
        <taxon>Pseudomonadati</taxon>
        <taxon>Pseudomonadota</taxon>
        <taxon>Gammaproteobacteria</taxon>
        <taxon>Methylococcales</taxon>
        <taxon>Methylococcaceae</taxon>
        <taxon>Methylomonas</taxon>
    </lineage>
</organism>
<keyword evidence="4" id="KW-1185">Reference proteome</keyword>
<reference evidence="3 4" key="1">
    <citation type="submission" date="2016-03" db="EMBL/GenBank/DDBJ databases">
        <authorList>
            <person name="Ploux O."/>
        </authorList>
    </citation>
    <scope>NUCLEOTIDE SEQUENCE [LARGE SCALE GENOMIC DNA]</scope>
    <source>
        <strain evidence="3 4">R-45370</strain>
    </source>
</reference>
<dbReference type="PANTHER" id="PTHR22550:SF18">
    <property type="entry name" value="VWFA DOMAIN-CONTAINING PROTEIN"/>
    <property type="match status" value="1"/>
</dbReference>
<evidence type="ECO:0000259" key="2">
    <source>
        <dbReference type="PROSITE" id="PS50234"/>
    </source>
</evidence>
<dbReference type="PANTHER" id="PTHR22550">
    <property type="entry name" value="SPORE GERMINATION PROTEIN"/>
    <property type="match status" value="1"/>
</dbReference>
<comment type="caution">
    <text evidence="3">The sequence shown here is derived from an EMBL/GenBank/DDBJ whole genome shotgun (WGS) entry which is preliminary data.</text>
</comment>
<feature type="transmembrane region" description="Helical" evidence="1">
    <location>
        <begin position="58"/>
        <end position="77"/>
    </location>
</feature>
<evidence type="ECO:0000313" key="3">
    <source>
        <dbReference type="EMBL" id="OAI17257.1"/>
    </source>
</evidence>
<proteinExistence type="predicted"/>
<dbReference type="CDD" id="cd01467">
    <property type="entry name" value="vWA_BatA_type"/>
    <property type="match status" value="1"/>
</dbReference>
<dbReference type="Gene3D" id="3.40.50.410">
    <property type="entry name" value="von Willebrand factor, type A domain"/>
    <property type="match status" value="1"/>
</dbReference>